<reference evidence="4 5" key="1">
    <citation type="submission" date="2018-03" db="EMBL/GenBank/DDBJ databases">
        <title>Bioinformatic expansion and discovery of thiopeptide antibiotics.</title>
        <authorList>
            <person name="Schwalen C.J."/>
            <person name="Hudson G.A."/>
            <person name="Mitchell D.A."/>
        </authorList>
    </citation>
    <scope>NUCLEOTIDE SEQUENCE [LARGE SCALE GENOMIC DNA]</scope>
    <source>
        <strain evidence="4 5">ATCC 21389</strain>
    </source>
</reference>
<dbReference type="Gene3D" id="3.30.750.24">
    <property type="entry name" value="STAS domain"/>
    <property type="match status" value="1"/>
</dbReference>
<protein>
    <recommendedName>
        <fullName evidence="2">Anti-sigma factor antagonist</fullName>
    </recommendedName>
</protein>
<sequence>MRAQNDPAVDRFEDPLPATGLTVEIKRPVPGAAVCVLAGDLDVETLATAAQALDQLAAQHPTVLVVDLALVGFCDSSGLNLLLRTRLAADAAGIDFRLSAPSPTVLRVLELTGTDAVFSLHPSTQDALAAPC</sequence>
<dbReference type="InterPro" id="IPR003658">
    <property type="entry name" value="Anti-sigma_ant"/>
</dbReference>
<feature type="domain" description="STAS" evidence="3">
    <location>
        <begin position="30"/>
        <end position="131"/>
    </location>
</feature>
<dbReference type="PANTHER" id="PTHR33495">
    <property type="entry name" value="ANTI-SIGMA FACTOR ANTAGONIST TM_1081-RELATED-RELATED"/>
    <property type="match status" value="1"/>
</dbReference>
<comment type="similarity">
    <text evidence="1 2">Belongs to the anti-sigma-factor antagonist family.</text>
</comment>
<dbReference type="RefSeq" id="WP_110672796.1">
    <property type="nucleotide sequence ID" value="NZ_PYBW01000132.1"/>
</dbReference>
<evidence type="ECO:0000259" key="3">
    <source>
        <dbReference type="PROSITE" id="PS50801"/>
    </source>
</evidence>
<dbReference type="Pfam" id="PF13466">
    <property type="entry name" value="STAS_2"/>
    <property type="match status" value="1"/>
</dbReference>
<accession>A0A2V4NYR1</accession>
<dbReference type="Proteomes" id="UP000248039">
    <property type="component" value="Unassembled WGS sequence"/>
</dbReference>
<organism evidence="4 5">
    <name type="scientific">Streptomyces tateyamensis</name>
    <dbReference type="NCBI Taxonomy" id="565073"/>
    <lineage>
        <taxon>Bacteria</taxon>
        <taxon>Bacillati</taxon>
        <taxon>Actinomycetota</taxon>
        <taxon>Actinomycetes</taxon>
        <taxon>Kitasatosporales</taxon>
        <taxon>Streptomycetaceae</taxon>
        <taxon>Streptomyces</taxon>
    </lineage>
</organism>
<dbReference type="OrthoDB" id="3622319at2"/>
<dbReference type="InterPro" id="IPR036513">
    <property type="entry name" value="STAS_dom_sf"/>
</dbReference>
<dbReference type="PROSITE" id="PS50801">
    <property type="entry name" value="STAS"/>
    <property type="match status" value="1"/>
</dbReference>
<proteinExistence type="inferred from homology"/>
<name>A0A2V4NYR1_9ACTN</name>
<dbReference type="InterPro" id="IPR002645">
    <property type="entry name" value="STAS_dom"/>
</dbReference>
<keyword evidence="5" id="KW-1185">Reference proteome</keyword>
<dbReference type="AlphaFoldDB" id="A0A2V4NYR1"/>
<dbReference type="SUPFAM" id="SSF52091">
    <property type="entry name" value="SpoIIaa-like"/>
    <property type="match status" value="1"/>
</dbReference>
<comment type="caution">
    <text evidence="4">The sequence shown here is derived from an EMBL/GenBank/DDBJ whole genome shotgun (WGS) entry which is preliminary data.</text>
</comment>
<dbReference type="GO" id="GO:0043856">
    <property type="term" value="F:anti-sigma factor antagonist activity"/>
    <property type="evidence" value="ECO:0007669"/>
    <property type="project" value="InterPro"/>
</dbReference>
<gene>
    <name evidence="4" type="ORF">C7C46_28380</name>
</gene>
<dbReference type="PANTHER" id="PTHR33495:SF2">
    <property type="entry name" value="ANTI-SIGMA FACTOR ANTAGONIST TM_1081-RELATED"/>
    <property type="match status" value="1"/>
</dbReference>
<dbReference type="NCBIfam" id="TIGR00377">
    <property type="entry name" value="ant_ant_sig"/>
    <property type="match status" value="1"/>
</dbReference>
<evidence type="ECO:0000313" key="5">
    <source>
        <dbReference type="Proteomes" id="UP000248039"/>
    </source>
</evidence>
<dbReference type="InterPro" id="IPR058548">
    <property type="entry name" value="MlaB-like_STAS"/>
</dbReference>
<evidence type="ECO:0000313" key="4">
    <source>
        <dbReference type="EMBL" id="PYC69036.1"/>
    </source>
</evidence>
<evidence type="ECO:0000256" key="2">
    <source>
        <dbReference type="RuleBase" id="RU003749"/>
    </source>
</evidence>
<dbReference type="EMBL" id="PYBW01000132">
    <property type="protein sequence ID" value="PYC69036.1"/>
    <property type="molecule type" value="Genomic_DNA"/>
</dbReference>
<dbReference type="CDD" id="cd07043">
    <property type="entry name" value="STAS_anti-anti-sigma_factors"/>
    <property type="match status" value="1"/>
</dbReference>
<evidence type="ECO:0000256" key="1">
    <source>
        <dbReference type="ARBA" id="ARBA00009013"/>
    </source>
</evidence>